<feature type="transmembrane region" description="Helical" evidence="1">
    <location>
        <begin position="476"/>
        <end position="494"/>
    </location>
</feature>
<dbReference type="Proteomes" id="UP000244727">
    <property type="component" value="Chromosome"/>
</dbReference>
<evidence type="ECO:0008006" key="4">
    <source>
        <dbReference type="Google" id="ProtNLM"/>
    </source>
</evidence>
<evidence type="ECO:0000313" key="2">
    <source>
        <dbReference type="EMBL" id="AWB28357.1"/>
    </source>
</evidence>
<feature type="transmembrane region" description="Helical" evidence="1">
    <location>
        <begin position="501"/>
        <end position="520"/>
    </location>
</feature>
<dbReference type="KEGG" id="harc:HARCEL1_11885"/>
<gene>
    <name evidence="2" type="ORF">HARCEL1_11885</name>
</gene>
<proteinExistence type="predicted"/>
<feature type="transmembrane region" description="Helical" evidence="1">
    <location>
        <begin position="12"/>
        <end position="30"/>
    </location>
</feature>
<name>A0A2R4X3I9_9EURY</name>
<feature type="transmembrane region" description="Helical" evidence="1">
    <location>
        <begin position="139"/>
        <end position="159"/>
    </location>
</feature>
<sequence>MSDSNRSVWSGVRLDRSVAWIAIVAAIALLGLRMLAAQVLLVVIPVAAAGGSLLYLATRSGHASAVEWRSLAERPALTIPTLPASITGFLPAVAALALTGFVLSTHLAGVRTDLSTLLVAAAGTVVLVQILFTDRIAPGVILVEILAVALVVRLVTLAVTPGYIGVDIWTHATVYIAGIAESGSLAPLAESKYLLAPVYHGLGAVGALAVDSPRAGIYLTVGLVVPLSLVFVYGTATHLVATRWALLATALVAFADQFVRWGLHLIPTSLGLVGVLAVLYALTRVIDDGPAPWAVGLALVAALAVVFVHQVSTAVVLVILAVAAGVVTLTWATGQSDGKTALALLGVFLVTSATTLVAWAQAPFGGETFLWRELAVLESVLIDQAGFLALASTQEAVLGGATSGETTIAALVPYVEQFGFALLLAGAVTGGLALLEGDRPTDLALTHLSIGGALFVIVFGLSLFGVRALLPGRWLAPLYAALAVLAVIGVGAIARSRSRRVVLAALVVLAVGYPASMAVAEKATMENPTFEDTHKRFAYTHAEIAAVDSISAAHPPGDRAIATDHPYASLFRRYGGYETDARIVGLGAGGPDADWVVYRTEQSTGPVTFDRSATAPLDTLPPNVEGTVCPPSYNTGYANDEVRLCTASGGDR</sequence>
<feature type="transmembrane region" description="Helical" evidence="1">
    <location>
        <begin position="418"/>
        <end position="435"/>
    </location>
</feature>
<feature type="transmembrane region" description="Helical" evidence="1">
    <location>
        <begin position="314"/>
        <end position="334"/>
    </location>
</feature>
<feature type="transmembrane region" description="Helical" evidence="1">
    <location>
        <begin position="341"/>
        <end position="362"/>
    </location>
</feature>
<feature type="transmembrane region" description="Helical" evidence="1">
    <location>
        <begin position="114"/>
        <end position="132"/>
    </location>
</feature>
<organism evidence="2 3">
    <name type="scientific">Halococcoides cellulosivorans</name>
    <dbReference type="NCBI Taxonomy" id="1679096"/>
    <lineage>
        <taxon>Archaea</taxon>
        <taxon>Methanobacteriati</taxon>
        <taxon>Methanobacteriota</taxon>
        <taxon>Stenosarchaea group</taxon>
        <taxon>Halobacteria</taxon>
        <taxon>Halobacteriales</taxon>
        <taxon>Haloarculaceae</taxon>
        <taxon>Halococcoides</taxon>
    </lineage>
</organism>
<keyword evidence="1" id="KW-1133">Transmembrane helix</keyword>
<feature type="transmembrane region" description="Helical" evidence="1">
    <location>
        <begin position="261"/>
        <end position="283"/>
    </location>
</feature>
<feature type="transmembrane region" description="Helical" evidence="1">
    <location>
        <begin position="36"/>
        <end position="56"/>
    </location>
</feature>
<keyword evidence="1" id="KW-0812">Transmembrane</keyword>
<feature type="transmembrane region" description="Helical" evidence="1">
    <location>
        <begin position="290"/>
        <end position="308"/>
    </location>
</feature>
<evidence type="ECO:0000256" key="1">
    <source>
        <dbReference type="SAM" id="Phobius"/>
    </source>
</evidence>
<keyword evidence="1" id="KW-0472">Membrane</keyword>
<feature type="transmembrane region" description="Helical" evidence="1">
    <location>
        <begin position="217"/>
        <end position="241"/>
    </location>
</feature>
<protein>
    <recommendedName>
        <fullName evidence="4">Glycosyltransferase RgtA/B/C/D-like domain-containing protein</fullName>
    </recommendedName>
</protein>
<dbReference type="EMBL" id="CP028858">
    <property type="protein sequence ID" value="AWB28357.1"/>
    <property type="molecule type" value="Genomic_DNA"/>
</dbReference>
<keyword evidence="3" id="KW-1185">Reference proteome</keyword>
<dbReference type="AlphaFoldDB" id="A0A2R4X3I9"/>
<dbReference type="GeneID" id="36513218"/>
<feature type="transmembrane region" description="Helical" evidence="1">
    <location>
        <begin position="447"/>
        <end position="470"/>
    </location>
</feature>
<feature type="transmembrane region" description="Helical" evidence="1">
    <location>
        <begin position="77"/>
        <end position="102"/>
    </location>
</feature>
<dbReference type="RefSeq" id="WP_108383805.1">
    <property type="nucleotide sequence ID" value="NZ_CP028858.1"/>
</dbReference>
<accession>A0A2R4X3I9</accession>
<evidence type="ECO:0000313" key="3">
    <source>
        <dbReference type="Proteomes" id="UP000244727"/>
    </source>
</evidence>
<reference evidence="2 3" key="1">
    <citation type="submission" date="2018-04" db="EMBL/GenBank/DDBJ databases">
        <title>Halococcoides cellulosivorans gen. nov., sp. nov., an extremely halophilic cellulose-utilizing haloarchaeon from hypersaline lakes.</title>
        <authorList>
            <person name="Sorokin D.Y."/>
            <person name="Toshchakov S.V."/>
            <person name="Samarov N.I."/>
            <person name="Korzhenkov A."/>
            <person name="Kublanov I.V."/>
        </authorList>
    </citation>
    <scope>NUCLEOTIDE SEQUENCE [LARGE SCALE GENOMIC DNA]</scope>
    <source>
        <strain evidence="2 3">HArcel1</strain>
    </source>
</reference>